<reference evidence="2 3" key="1">
    <citation type="submission" date="2020-10" db="EMBL/GenBank/DDBJ databases">
        <title>Identification of Nocardia species via Next-generation sequencing and recognition of intraspecies genetic diversity.</title>
        <authorList>
            <person name="Li P."/>
            <person name="Li P."/>
            <person name="Lu B."/>
        </authorList>
    </citation>
    <scope>NUCLEOTIDE SEQUENCE [LARGE SCALE GENOMIC DNA]</scope>
    <source>
        <strain evidence="2 3">BJ06-0157</strain>
    </source>
</reference>
<keyword evidence="2" id="KW-0808">Transferase</keyword>
<name>A0ABS0CSH3_9NOCA</name>
<evidence type="ECO:0000259" key="1">
    <source>
        <dbReference type="Pfam" id="PF13649"/>
    </source>
</evidence>
<dbReference type="InterPro" id="IPR029063">
    <property type="entry name" value="SAM-dependent_MTases_sf"/>
</dbReference>
<dbReference type="GO" id="GO:0008168">
    <property type="term" value="F:methyltransferase activity"/>
    <property type="evidence" value="ECO:0007669"/>
    <property type="project" value="UniProtKB-KW"/>
</dbReference>
<proteinExistence type="predicted"/>
<evidence type="ECO:0000313" key="3">
    <source>
        <dbReference type="Proteomes" id="UP000702209"/>
    </source>
</evidence>
<dbReference type="EMBL" id="JADLQX010000013">
    <property type="protein sequence ID" value="MBF6299475.1"/>
    <property type="molecule type" value="Genomic_DNA"/>
</dbReference>
<keyword evidence="2" id="KW-0489">Methyltransferase</keyword>
<accession>A0ABS0CSH3</accession>
<dbReference type="CDD" id="cd02440">
    <property type="entry name" value="AdoMet_MTases"/>
    <property type="match status" value="1"/>
</dbReference>
<sequence length="232" mass="25236">MRLDIFRRPVHPDARQPDCALGLFDQAMTGAECWMRTADGARHRLPTRRWLGRPNTADRRADAAVTHCCDGPTLDLGCGPGRLVAALLRRGVLALGVDISPMAVAVTRFRGAPALRRDLFEHLPGTGRWSYAILADGNIGIGGDPRRLLARSAELLSGGGVAIVEFDPPRTGVDLRPVRLETRTRVGAWMPWARVGIDHAHELSATAGFQVITTATVSGRHFAWLRRLSEAG</sequence>
<keyword evidence="3" id="KW-1185">Reference proteome</keyword>
<feature type="domain" description="Methyltransferase" evidence="1">
    <location>
        <begin position="74"/>
        <end position="159"/>
    </location>
</feature>
<evidence type="ECO:0000313" key="2">
    <source>
        <dbReference type="EMBL" id="MBF6299475.1"/>
    </source>
</evidence>
<dbReference type="Proteomes" id="UP000702209">
    <property type="component" value="Unassembled WGS sequence"/>
</dbReference>
<comment type="caution">
    <text evidence="2">The sequence shown here is derived from an EMBL/GenBank/DDBJ whole genome shotgun (WGS) entry which is preliminary data.</text>
</comment>
<gene>
    <name evidence="2" type="ORF">IU459_18280</name>
</gene>
<dbReference type="Gene3D" id="3.40.50.150">
    <property type="entry name" value="Vaccinia Virus protein VP39"/>
    <property type="match status" value="1"/>
</dbReference>
<dbReference type="InterPro" id="IPR041698">
    <property type="entry name" value="Methyltransf_25"/>
</dbReference>
<dbReference type="SUPFAM" id="SSF53335">
    <property type="entry name" value="S-adenosyl-L-methionine-dependent methyltransferases"/>
    <property type="match status" value="1"/>
</dbReference>
<dbReference type="GO" id="GO:0032259">
    <property type="term" value="P:methylation"/>
    <property type="evidence" value="ECO:0007669"/>
    <property type="project" value="UniProtKB-KW"/>
</dbReference>
<dbReference type="Pfam" id="PF13649">
    <property type="entry name" value="Methyltransf_25"/>
    <property type="match status" value="1"/>
</dbReference>
<organism evidence="2 3">
    <name type="scientific">Nocardia amamiensis</name>
    <dbReference type="NCBI Taxonomy" id="404578"/>
    <lineage>
        <taxon>Bacteria</taxon>
        <taxon>Bacillati</taxon>
        <taxon>Actinomycetota</taxon>
        <taxon>Actinomycetes</taxon>
        <taxon>Mycobacteriales</taxon>
        <taxon>Nocardiaceae</taxon>
        <taxon>Nocardia</taxon>
    </lineage>
</organism>
<protein>
    <submittedName>
        <fullName evidence="2">Class I SAM-dependent methyltransferase</fullName>
    </submittedName>
</protein>